<feature type="compositionally biased region" description="Polar residues" evidence="1">
    <location>
        <begin position="37"/>
        <end position="59"/>
    </location>
</feature>
<dbReference type="EMBL" id="ML119773">
    <property type="protein sequence ID" value="RPA75043.1"/>
    <property type="molecule type" value="Genomic_DNA"/>
</dbReference>
<reference evidence="2 3" key="1">
    <citation type="journal article" date="2018" name="Nat. Ecol. Evol.">
        <title>Pezizomycetes genomes reveal the molecular basis of ectomycorrhizal truffle lifestyle.</title>
        <authorList>
            <person name="Murat C."/>
            <person name="Payen T."/>
            <person name="Noel B."/>
            <person name="Kuo A."/>
            <person name="Morin E."/>
            <person name="Chen J."/>
            <person name="Kohler A."/>
            <person name="Krizsan K."/>
            <person name="Balestrini R."/>
            <person name="Da Silva C."/>
            <person name="Montanini B."/>
            <person name="Hainaut M."/>
            <person name="Levati E."/>
            <person name="Barry K.W."/>
            <person name="Belfiori B."/>
            <person name="Cichocki N."/>
            <person name="Clum A."/>
            <person name="Dockter R.B."/>
            <person name="Fauchery L."/>
            <person name="Guy J."/>
            <person name="Iotti M."/>
            <person name="Le Tacon F."/>
            <person name="Lindquist E.A."/>
            <person name="Lipzen A."/>
            <person name="Malagnac F."/>
            <person name="Mello A."/>
            <person name="Molinier V."/>
            <person name="Miyauchi S."/>
            <person name="Poulain J."/>
            <person name="Riccioni C."/>
            <person name="Rubini A."/>
            <person name="Sitrit Y."/>
            <person name="Splivallo R."/>
            <person name="Traeger S."/>
            <person name="Wang M."/>
            <person name="Zifcakova L."/>
            <person name="Wipf D."/>
            <person name="Zambonelli A."/>
            <person name="Paolocci F."/>
            <person name="Nowrousian M."/>
            <person name="Ottonello S."/>
            <person name="Baldrian P."/>
            <person name="Spatafora J.W."/>
            <person name="Henrissat B."/>
            <person name="Nagy L.G."/>
            <person name="Aury J.M."/>
            <person name="Wincker P."/>
            <person name="Grigoriev I.V."/>
            <person name="Bonfante P."/>
            <person name="Martin F.M."/>
        </authorList>
    </citation>
    <scope>NUCLEOTIDE SEQUENCE [LARGE SCALE GENOMIC DNA]</scope>
    <source>
        <strain evidence="2 3">RN42</strain>
    </source>
</reference>
<protein>
    <submittedName>
        <fullName evidence="2">Uncharacterized protein</fullName>
    </submittedName>
</protein>
<evidence type="ECO:0000313" key="2">
    <source>
        <dbReference type="EMBL" id="RPA75043.1"/>
    </source>
</evidence>
<keyword evidence="3" id="KW-1185">Reference proteome</keyword>
<name>A0A3N4HMJ3_ASCIM</name>
<evidence type="ECO:0000256" key="1">
    <source>
        <dbReference type="SAM" id="MobiDB-lite"/>
    </source>
</evidence>
<organism evidence="2 3">
    <name type="scientific">Ascobolus immersus RN42</name>
    <dbReference type="NCBI Taxonomy" id="1160509"/>
    <lineage>
        <taxon>Eukaryota</taxon>
        <taxon>Fungi</taxon>
        <taxon>Dikarya</taxon>
        <taxon>Ascomycota</taxon>
        <taxon>Pezizomycotina</taxon>
        <taxon>Pezizomycetes</taxon>
        <taxon>Pezizales</taxon>
        <taxon>Ascobolaceae</taxon>
        <taxon>Ascobolus</taxon>
    </lineage>
</organism>
<sequence length="326" mass="37818">MTDYEYTNLSPEFKETPLYKAAEAFFVEHKTRNWFSDTPVSNEPVSNEPVSNEPVSSVNAGDVNPDRIGQVKCDAHVGSYRFNVRLQRSLVAINNKTHIVPLTQVIEDLLLFFVAELAPYLCRQHHSTLINRARWNPVHERLPSPAQLQNTYFFRLIESLVYSIPAAGMPIESNFLDRWKAGLVRRELLQLVEVVLRGHIRTLRSMMENGAGYDELCDESTYSVYHCMRSFWLSNRFRSERTELLILKYLGEDGMNRKVVRGVDLATSDFRNAQRWIQQWVDIDDQTKTSVALLQSRVLERNPTLRGFGLHPFHLRRLFNCPICSR</sequence>
<dbReference type="AlphaFoldDB" id="A0A3N4HMJ3"/>
<gene>
    <name evidence="2" type="ORF">BJ508DRAFT_380283</name>
</gene>
<evidence type="ECO:0000313" key="3">
    <source>
        <dbReference type="Proteomes" id="UP000275078"/>
    </source>
</evidence>
<feature type="region of interest" description="Disordered" evidence="1">
    <location>
        <begin position="37"/>
        <end position="61"/>
    </location>
</feature>
<proteinExistence type="predicted"/>
<accession>A0A3N4HMJ3</accession>
<dbReference type="Proteomes" id="UP000275078">
    <property type="component" value="Unassembled WGS sequence"/>
</dbReference>